<evidence type="ECO:0000313" key="1">
    <source>
        <dbReference type="EMBL" id="AST56520.1"/>
    </source>
</evidence>
<organism evidence="1 2">
    <name type="scientific">Thermoanaerobacterium thermosaccharolyticum</name>
    <name type="common">Clostridium thermosaccharolyticum</name>
    <dbReference type="NCBI Taxonomy" id="1517"/>
    <lineage>
        <taxon>Bacteria</taxon>
        <taxon>Bacillati</taxon>
        <taxon>Bacillota</taxon>
        <taxon>Clostridia</taxon>
        <taxon>Thermoanaerobacterales</taxon>
        <taxon>Thermoanaerobacteraceae</taxon>
        <taxon>Thermoanaerobacterium</taxon>
    </lineage>
</organism>
<proteinExistence type="predicted"/>
<dbReference type="RefSeq" id="WP_094396754.1">
    <property type="nucleotide sequence ID" value="NZ_CP016893.1"/>
</dbReference>
<dbReference type="AlphaFoldDB" id="A0A223HVK1"/>
<dbReference type="Proteomes" id="UP000214975">
    <property type="component" value="Chromosome"/>
</dbReference>
<protein>
    <submittedName>
        <fullName evidence="1">Copper amine oxidase</fullName>
    </submittedName>
</protein>
<gene>
    <name evidence="1" type="ORF">Thert_00299</name>
</gene>
<dbReference type="EMBL" id="CP016893">
    <property type="protein sequence ID" value="AST56520.1"/>
    <property type="molecule type" value="Genomic_DNA"/>
</dbReference>
<sequence>MKSSKRILLSFLISISLLMPQGYAIVYAGNNRISIEINGHSQKIDKMNMRFTANNQIIIYTDEKYLKNNDKNSIVTIAVVAGENNNYKVVNLLDKAIDDDYSISIPEGGYLIAGIGKGAEWINNNIKSGDEVNINNVNILNMINSVQNRKADENNTTMEVIPVSSLQPSIHLEKPQLTGTGGELIFSDSPESFDTEGAFYRDTVTGQFRVFWHHQNMSQSSLTVSAAITNESSETVMLYSQGSGVATNIYPDVAGQEALYNFMETNNQEKYLATLQPGQSYLVSSLTPSAYTTSGIAQFEAYTRYGHKPATVTVTTLNYSIEPLHPENVDILQGDFYQENYVGRGTFPHFNLTGTIKYSTSVGNAYISLSSAAFGQWSDALPGEYQEGYDPVDGETVIDNGNYGIMYNLNVVVNNDMSATRQLKIYDNPAGGYGHYVMKWENNILQSGFLSYENAWKFAESVIGSNIRKFTLQTSIPGGACGPSKIFFTNIEVD</sequence>
<reference evidence="1 2" key="1">
    <citation type="submission" date="2016-08" db="EMBL/GenBank/DDBJ databases">
        <title>A novel genetic cassette of butanologenic Thermoanaerobacterium thermosaccharolyticum that directly convert cellulose to butanol.</title>
        <authorList>
            <person name="Li T."/>
            <person name="He J."/>
        </authorList>
    </citation>
    <scope>NUCLEOTIDE SEQUENCE [LARGE SCALE GENOMIC DNA]</scope>
    <source>
        <strain evidence="1 2">TG57</strain>
    </source>
</reference>
<accession>A0A223HVK1</accession>
<name>A0A223HVK1_THETR</name>
<evidence type="ECO:0000313" key="2">
    <source>
        <dbReference type="Proteomes" id="UP000214975"/>
    </source>
</evidence>